<accession>K7LZC5</accession>
<proteinExistence type="predicted"/>
<evidence type="ECO:0000313" key="2">
    <source>
        <dbReference type="EnsemblPlants" id="KRH19606"/>
    </source>
</evidence>
<gene>
    <name evidence="1" type="ORF">GLYMA_13G126100</name>
</gene>
<organism evidence="1">
    <name type="scientific">Glycine max</name>
    <name type="common">Soybean</name>
    <name type="synonym">Glycine hispida</name>
    <dbReference type="NCBI Taxonomy" id="3847"/>
    <lineage>
        <taxon>Eukaryota</taxon>
        <taxon>Viridiplantae</taxon>
        <taxon>Streptophyta</taxon>
        <taxon>Embryophyta</taxon>
        <taxon>Tracheophyta</taxon>
        <taxon>Spermatophyta</taxon>
        <taxon>Magnoliopsida</taxon>
        <taxon>eudicotyledons</taxon>
        <taxon>Gunneridae</taxon>
        <taxon>Pentapetalae</taxon>
        <taxon>rosids</taxon>
        <taxon>fabids</taxon>
        <taxon>Fabales</taxon>
        <taxon>Fabaceae</taxon>
        <taxon>Papilionoideae</taxon>
        <taxon>50 kb inversion clade</taxon>
        <taxon>NPAAA clade</taxon>
        <taxon>indigoferoid/millettioid clade</taxon>
        <taxon>Phaseoleae</taxon>
        <taxon>Glycine</taxon>
        <taxon>Glycine subgen. Soja</taxon>
    </lineage>
</organism>
<protein>
    <submittedName>
        <fullName evidence="1 2">Uncharacterized protein</fullName>
    </submittedName>
</protein>
<reference evidence="1" key="3">
    <citation type="submission" date="2018-07" db="EMBL/GenBank/DDBJ databases">
        <title>WGS assembly of Glycine max.</title>
        <authorList>
            <person name="Schmutz J."/>
            <person name="Cannon S."/>
            <person name="Schlueter J."/>
            <person name="Ma J."/>
            <person name="Mitros T."/>
            <person name="Nelson W."/>
            <person name="Hyten D."/>
            <person name="Song Q."/>
            <person name="Thelen J."/>
            <person name="Cheng J."/>
            <person name="Xu D."/>
            <person name="Hellsten U."/>
            <person name="May G."/>
            <person name="Yu Y."/>
            <person name="Sakurai T."/>
            <person name="Umezawa T."/>
            <person name="Bhattacharyya M."/>
            <person name="Sandhu D."/>
            <person name="Valliyodan B."/>
            <person name="Lindquist E."/>
            <person name="Peto M."/>
            <person name="Grant D."/>
            <person name="Shu S."/>
            <person name="Goodstein D."/>
            <person name="Barry K."/>
            <person name="Futrell-Griggs M."/>
            <person name="Abernathy B."/>
            <person name="Du J."/>
            <person name="Tian Z."/>
            <person name="Zhu L."/>
            <person name="Gill N."/>
            <person name="Joshi T."/>
            <person name="Libault M."/>
            <person name="Sethuraman A."/>
            <person name="Zhang X."/>
            <person name="Shinozaki K."/>
            <person name="Nguyen H."/>
            <person name="Wing R."/>
            <person name="Cregan P."/>
            <person name="Specht J."/>
            <person name="Grimwood J."/>
            <person name="Rokhsar D."/>
            <person name="Stacey G."/>
            <person name="Shoemaker R."/>
            <person name="Jackson S."/>
        </authorList>
    </citation>
    <scope>NUCLEOTIDE SEQUENCE</scope>
    <source>
        <tissue evidence="1">Callus</tissue>
    </source>
</reference>
<dbReference type="InParanoid" id="K7LZC5"/>
<evidence type="ECO:0000313" key="1">
    <source>
        <dbReference type="EMBL" id="KRH19606.1"/>
    </source>
</evidence>
<dbReference type="EMBL" id="CM000846">
    <property type="protein sequence ID" value="KRH19606.1"/>
    <property type="molecule type" value="Genomic_DNA"/>
</dbReference>
<reference evidence="2" key="2">
    <citation type="submission" date="2018-02" db="UniProtKB">
        <authorList>
            <consortium name="EnsemblPlants"/>
        </authorList>
    </citation>
    <scope>IDENTIFICATION</scope>
    <source>
        <strain evidence="2">Williams 82</strain>
    </source>
</reference>
<evidence type="ECO:0000313" key="3">
    <source>
        <dbReference type="Proteomes" id="UP000008827"/>
    </source>
</evidence>
<dbReference type="EnsemblPlants" id="KRH19606">
    <property type="protein sequence ID" value="KRH19606"/>
    <property type="gene ID" value="GLYMA_13G126100"/>
</dbReference>
<sequence>MELTNEGQMVRVDVGGSSSTKLISKDQEFPAEINFNYKKCFFFKLLIAQLSVPT</sequence>
<reference evidence="1 2" key="1">
    <citation type="journal article" date="2010" name="Nature">
        <title>Genome sequence of the palaeopolyploid soybean.</title>
        <authorList>
            <person name="Schmutz J."/>
            <person name="Cannon S.B."/>
            <person name="Schlueter J."/>
            <person name="Ma J."/>
            <person name="Mitros T."/>
            <person name="Nelson W."/>
            <person name="Hyten D.L."/>
            <person name="Song Q."/>
            <person name="Thelen J.J."/>
            <person name="Cheng J."/>
            <person name="Xu D."/>
            <person name="Hellsten U."/>
            <person name="May G.D."/>
            <person name="Yu Y."/>
            <person name="Sakurai T."/>
            <person name="Umezawa T."/>
            <person name="Bhattacharyya M.K."/>
            <person name="Sandhu D."/>
            <person name="Valliyodan B."/>
            <person name="Lindquist E."/>
            <person name="Peto M."/>
            <person name="Grant D."/>
            <person name="Shu S."/>
            <person name="Goodstein D."/>
            <person name="Barry K."/>
            <person name="Futrell-Griggs M."/>
            <person name="Abernathy B."/>
            <person name="Du J."/>
            <person name="Tian Z."/>
            <person name="Zhu L."/>
            <person name="Gill N."/>
            <person name="Joshi T."/>
            <person name="Libault M."/>
            <person name="Sethuraman A."/>
            <person name="Zhang X.-C."/>
            <person name="Shinozaki K."/>
            <person name="Nguyen H.T."/>
            <person name="Wing R.A."/>
            <person name="Cregan P."/>
            <person name="Specht J."/>
            <person name="Grimwood J."/>
            <person name="Rokhsar D."/>
            <person name="Stacey G."/>
            <person name="Shoemaker R.C."/>
            <person name="Jackson S.A."/>
        </authorList>
    </citation>
    <scope>NUCLEOTIDE SEQUENCE [LARGE SCALE GENOMIC DNA]</scope>
    <source>
        <strain evidence="2">cv. Williams 82</strain>
        <tissue evidence="1">Callus</tissue>
    </source>
</reference>
<dbReference type="PaxDb" id="3847-GLYMA13G18790.1"/>
<dbReference type="HOGENOM" id="CLU_3054210_0_0_1"/>
<dbReference type="Proteomes" id="UP000008827">
    <property type="component" value="Chromosome 13"/>
</dbReference>
<name>K7LZC5_SOYBN</name>
<keyword evidence="3" id="KW-1185">Reference proteome</keyword>
<dbReference type="AlphaFoldDB" id="K7LZC5"/>
<dbReference type="Gramene" id="KRH19606">
    <property type="protein sequence ID" value="KRH19606"/>
    <property type="gene ID" value="GLYMA_13G126100"/>
</dbReference>